<reference evidence="5 6" key="1">
    <citation type="submission" date="2017-01" db="EMBL/GenBank/DDBJ databases">
        <title>The recent genome duplication of the halophilic yeast Hortaea werneckii: insights from long-read sequencing.</title>
        <authorList>
            <person name="Sinha S."/>
            <person name="Flibotte S."/>
            <person name="Neira M."/>
            <person name="Lenassi M."/>
            <person name="Gostincar C."/>
            <person name="Stajich J.E."/>
            <person name="Nislow C.E."/>
        </authorList>
    </citation>
    <scope>NUCLEOTIDE SEQUENCE [LARGE SCALE GENOMIC DNA]</scope>
    <source>
        <strain evidence="5 6">EXF-2000</strain>
    </source>
</reference>
<dbReference type="Proteomes" id="UP000194280">
    <property type="component" value="Unassembled WGS sequence"/>
</dbReference>
<dbReference type="InterPro" id="IPR037459">
    <property type="entry name" value="RhgT-like"/>
</dbReference>
<dbReference type="InParanoid" id="A0A1Z5SZB5"/>
<dbReference type="PANTHER" id="PTHR43695:SF1">
    <property type="entry name" value="RHAMNOGALACTURONAN ACETYLESTERASE"/>
    <property type="match status" value="1"/>
</dbReference>
<protein>
    <recommendedName>
        <fullName evidence="4">SGNH hydrolase-type esterase domain-containing protein</fullName>
    </recommendedName>
</protein>
<dbReference type="VEuPathDB" id="FungiDB:BTJ68_10473"/>
<dbReference type="InterPro" id="IPR036514">
    <property type="entry name" value="SGNH_hydro_sf"/>
</dbReference>
<evidence type="ECO:0000313" key="6">
    <source>
        <dbReference type="Proteomes" id="UP000194280"/>
    </source>
</evidence>
<dbReference type="PANTHER" id="PTHR43695">
    <property type="entry name" value="PUTATIVE (AFU_ORTHOLOGUE AFUA_2G17250)-RELATED"/>
    <property type="match status" value="1"/>
</dbReference>
<dbReference type="GO" id="GO:0016787">
    <property type="term" value="F:hydrolase activity"/>
    <property type="evidence" value="ECO:0007669"/>
    <property type="project" value="UniProtKB-KW"/>
</dbReference>
<dbReference type="OrthoDB" id="2141316at2759"/>
<evidence type="ECO:0000256" key="2">
    <source>
        <dbReference type="ARBA" id="ARBA00022801"/>
    </source>
</evidence>
<feature type="chain" id="PRO_5012780578" description="SGNH hydrolase-type esterase domain-containing protein" evidence="3">
    <location>
        <begin position="23"/>
        <end position="265"/>
    </location>
</feature>
<organism evidence="5 6">
    <name type="scientific">Hortaea werneckii EXF-2000</name>
    <dbReference type="NCBI Taxonomy" id="1157616"/>
    <lineage>
        <taxon>Eukaryota</taxon>
        <taxon>Fungi</taxon>
        <taxon>Dikarya</taxon>
        <taxon>Ascomycota</taxon>
        <taxon>Pezizomycotina</taxon>
        <taxon>Dothideomycetes</taxon>
        <taxon>Dothideomycetidae</taxon>
        <taxon>Mycosphaerellales</taxon>
        <taxon>Teratosphaeriaceae</taxon>
        <taxon>Hortaea</taxon>
    </lineage>
</organism>
<gene>
    <name evidence="5" type="ORF">BTJ68_10473</name>
</gene>
<sequence length="265" mass="28130">MMHKLSTGLLAATAATPMVALSMPLVERQDTPIVHLAGDSTMAPEGGGSGTIGWGGYLQYSLANTVDNRAIGGRSARSYTREGRFDEIASELVAGDFVVIEFGHNDGGSLTPTDNGRTDCPGDGDEVCSTDVESGILTYVAYLENAARKFTDLAAYVIVSSPTPNNPWETGTFAYAPNRFTGYSEMVANEFENAIFIDHGQLVANEFERLGASTVDTYFPNDHTHTSPEGADVVAQAFVRGLLCSDSNLAQYVTNSTSSVIGSCL</sequence>
<evidence type="ECO:0000256" key="1">
    <source>
        <dbReference type="ARBA" id="ARBA00008668"/>
    </source>
</evidence>
<evidence type="ECO:0000259" key="4">
    <source>
        <dbReference type="Pfam" id="PF13472"/>
    </source>
</evidence>
<keyword evidence="6" id="KW-1185">Reference proteome</keyword>
<comment type="caution">
    <text evidence="5">The sequence shown here is derived from an EMBL/GenBank/DDBJ whole genome shotgun (WGS) entry which is preliminary data.</text>
</comment>
<dbReference type="Gene3D" id="3.40.50.1110">
    <property type="entry name" value="SGNH hydrolase"/>
    <property type="match status" value="1"/>
</dbReference>
<dbReference type="InterPro" id="IPR013830">
    <property type="entry name" value="SGNH_hydro"/>
</dbReference>
<comment type="similarity">
    <text evidence="1">Belongs to the 'GDSL' lipolytic enzyme family.</text>
</comment>
<feature type="signal peptide" evidence="3">
    <location>
        <begin position="1"/>
        <end position="22"/>
    </location>
</feature>
<dbReference type="AlphaFoldDB" id="A0A1Z5SZB5"/>
<evidence type="ECO:0000313" key="5">
    <source>
        <dbReference type="EMBL" id="OTA27343.1"/>
    </source>
</evidence>
<accession>A0A1Z5SZB5</accession>
<proteinExistence type="inferred from homology"/>
<keyword evidence="2" id="KW-0378">Hydrolase</keyword>
<dbReference type="Pfam" id="PF13472">
    <property type="entry name" value="Lipase_GDSL_2"/>
    <property type="match status" value="1"/>
</dbReference>
<dbReference type="SUPFAM" id="SSF52266">
    <property type="entry name" value="SGNH hydrolase"/>
    <property type="match status" value="1"/>
</dbReference>
<name>A0A1Z5SZB5_HORWE</name>
<keyword evidence="3" id="KW-0732">Signal</keyword>
<evidence type="ECO:0000256" key="3">
    <source>
        <dbReference type="SAM" id="SignalP"/>
    </source>
</evidence>
<feature type="domain" description="SGNH hydrolase-type esterase" evidence="4">
    <location>
        <begin position="37"/>
        <end position="232"/>
    </location>
</feature>
<dbReference type="EMBL" id="MUNK01000179">
    <property type="protein sequence ID" value="OTA27343.1"/>
    <property type="molecule type" value="Genomic_DNA"/>
</dbReference>